<evidence type="ECO:0000313" key="4">
    <source>
        <dbReference type="Proteomes" id="UP000824540"/>
    </source>
</evidence>
<name>A0A8T2NA25_9TELE</name>
<dbReference type="Proteomes" id="UP000824540">
    <property type="component" value="Unassembled WGS sequence"/>
</dbReference>
<proteinExistence type="inferred from homology"/>
<gene>
    <name evidence="3" type="ORF">JZ751_007531</name>
</gene>
<dbReference type="PANTHER" id="PTHR28532">
    <property type="entry name" value="GEO13458P1"/>
    <property type="match status" value="1"/>
</dbReference>
<dbReference type="InterPro" id="IPR019191">
    <property type="entry name" value="Essential_protein_Yae1_N"/>
</dbReference>
<dbReference type="EMBL" id="JAFBMS010000146">
    <property type="protein sequence ID" value="KAG9334532.1"/>
    <property type="molecule type" value="Genomic_DNA"/>
</dbReference>
<evidence type="ECO:0000259" key="2">
    <source>
        <dbReference type="Pfam" id="PF09811"/>
    </source>
</evidence>
<reference evidence="3" key="1">
    <citation type="thesis" date="2021" institute="BYU ScholarsArchive" country="Provo, UT, USA">
        <title>Applications of and Algorithms for Genome Assembly and Genomic Analyses with an Emphasis on Marine Teleosts.</title>
        <authorList>
            <person name="Pickett B.D."/>
        </authorList>
    </citation>
    <scope>NUCLEOTIDE SEQUENCE</scope>
    <source>
        <strain evidence="3">HI-2016</strain>
    </source>
</reference>
<dbReference type="OrthoDB" id="48036at2759"/>
<dbReference type="PANTHER" id="PTHR28532:SF1">
    <property type="entry name" value="ORAL CANCER OVEREXPRESSED 1"/>
    <property type="match status" value="1"/>
</dbReference>
<comment type="caution">
    <text evidence="3">The sequence shown here is derived from an EMBL/GenBank/DDBJ whole genome shotgun (WGS) entry which is preliminary data.</text>
</comment>
<keyword evidence="4" id="KW-1185">Reference proteome</keyword>
<sequence length="318" mass="34397">MTSVSGCEDLFDCILMADNRFHCEAYKEGFREGTNQGLVEGKTHGTVHGAKLCAEMSFYYGFAITWKCLLQGNTDAKSRKRLKTLESLTEFIEGFPLKDPQYEKLQECVEKVRAKFRQVCAMLNVSADFREYNCRSAGRGLVSLQELSCRGTQEQAAVWSGCNVQICVTDCVDAGANADVLLDRVQAPAEAGVRRESPIDGNQPLLLGPPQSPTSFGNNIGGEGVVGGGAVRRLLLPCRSCPVSFHSAADGNSVAQSRHGSSWPPLPAAAEDRLAAAVRETDNTLLFPEDSASGVWNAVKCTTYPLQLWAALCCSMNA</sequence>
<dbReference type="Pfam" id="PF09811">
    <property type="entry name" value="Yae1_N"/>
    <property type="match status" value="1"/>
</dbReference>
<feature type="domain" description="Essential protein Yae1 N-terminal" evidence="2">
    <location>
        <begin position="26"/>
        <end position="63"/>
    </location>
</feature>
<protein>
    <recommendedName>
        <fullName evidence="2">Essential protein Yae1 N-terminal domain-containing protein</fullName>
    </recommendedName>
</protein>
<accession>A0A8T2NA25</accession>
<comment type="similarity">
    <text evidence="1">Belongs to the LTO1 family.</text>
</comment>
<evidence type="ECO:0000313" key="3">
    <source>
        <dbReference type="EMBL" id="KAG9334532.1"/>
    </source>
</evidence>
<feature type="non-terminal residue" evidence="3">
    <location>
        <position position="1"/>
    </location>
</feature>
<evidence type="ECO:0000256" key="1">
    <source>
        <dbReference type="ARBA" id="ARBA00038090"/>
    </source>
</evidence>
<dbReference type="AlphaFoldDB" id="A0A8T2NA25"/>
<dbReference type="InterPro" id="IPR052436">
    <property type="entry name" value="LTO1_adapter"/>
</dbReference>
<organism evidence="3 4">
    <name type="scientific">Albula glossodonta</name>
    <name type="common">roundjaw bonefish</name>
    <dbReference type="NCBI Taxonomy" id="121402"/>
    <lineage>
        <taxon>Eukaryota</taxon>
        <taxon>Metazoa</taxon>
        <taxon>Chordata</taxon>
        <taxon>Craniata</taxon>
        <taxon>Vertebrata</taxon>
        <taxon>Euteleostomi</taxon>
        <taxon>Actinopterygii</taxon>
        <taxon>Neopterygii</taxon>
        <taxon>Teleostei</taxon>
        <taxon>Albuliformes</taxon>
        <taxon>Albulidae</taxon>
        <taxon>Albula</taxon>
    </lineage>
</organism>